<dbReference type="OrthoDB" id="7022734at2"/>
<keyword evidence="6" id="KW-0833">Ubl conjugation pathway</keyword>
<dbReference type="GO" id="GO:0005576">
    <property type="term" value="C:extracellular region"/>
    <property type="evidence" value="ECO:0007669"/>
    <property type="project" value="UniProtKB-UniRule"/>
</dbReference>
<evidence type="ECO:0000256" key="7">
    <source>
        <dbReference type="SAM" id="Coils"/>
    </source>
</evidence>
<dbReference type="GO" id="GO:0016567">
    <property type="term" value="P:protein ubiquitination"/>
    <property type="evidence" value="ECO:0007669"/>
    <property type="project" value="InterPro"/>
</dbReference>
<evidence type="ECO:0000256" key="8">
    <source>
        <dbReference type="SAM" id="MobiDB-lite"/>
    </source>
</evidence>
<dbReference type="GO" id="GO:0061630">
    <property type="term" value="F:ubiquitin protein ligase activity"/>
    <property type="evidence" value="ECO:0007669"/>
    <property type="project" value="UniProtKB-EC"/>
</dbReference>
<keyword evidence="6" id="KW-1035">Host cytoplasm</keyword>
<evidence type="ECO:0000259" key="9">
    <source>
        <dbReference type="PROSITE" id="PS52053"/>
    </source>
</evidence>
<dbReference type="PANTHER" id="PTHR48051">
    <property type="match status" value="1"/>
</dbReference>
<dbReference type="EMBL" id="CABVHU010000001">
    <property type="protein sequence ID" value="VVN72429.1"/>
    <property type="molecule type" value="Genomic_DNA"/>
</dbReference>
<dbReference type="GO" id="GO:0005737">
    <property type="term" value="C:cytoplasm"/>
    <property type="evidence" value="ECO:0007669"/>
    <property type="project" value="TreeGrafter"/>
</dbReference>
<accession>A0A5E7A2T4</accession>
<feature type="compositionally biased region" description="Low complexity" evidence="8">
    <location>
        <begin position="510"/>
        <end position="524"/>
    </location>
</feature>
<dbReference type="PROSITE" id="PS52053">
    <property type="entry name" value="NEL"/>
    <property type="match status" value="1"/>
</dbReference>
<gene>
    <name evidence="10" type="ORF">PS833_00507</name>
</gene>
<feature type="domain" description="NEL" evidence="9">
    <location>
        <begin position="1171"/>
        <end position="1294"/>
    </location>
</feature>
<feature type="coiled-coil region" evidence="7">
    <location>
        <begin position="854"/>
        <end position="881"/>
    </location>
</feature>
<protein>
    <recommendedName>
        <fullName evidence="2">RING-type E3 ubiquitin transferase</fullName>
        <ecNumber evidence="2">2.3.2.27</ecNumber>
    </recommendedName>
</protein>
<reference evidence="10 11" key="1">
    <citation type="submission" date="2019-09" db="EMBL/GenBank/DDBJ databases">
        <authorList>
            <person name="Chandra G."/>
            <person name="Truman W A."/>
        </authorList>
    </citation>
    <scope>NUCLEOTIDE SEQUENCE [LARGE SCALE GENOMIC DNA]</scope>
    <source>
        <strain evidence="10">PS833</strain>
    </source>
</reference>
<sequence>MNERPHDQVAAPHPTPTWQTRNDLKGIVDLALPQSPDQFGEHQIKQKWGQDIDPQTSLLVTLDYDYHGHPAQGGIHQGQVASSRSLLQALLFNEQTVGDGRWGETAFGLYTPPDIGPDVRLVERVDEFAYQGVGNHQTYEGIYRQTVPQIYGPSTQIALRPADFKKWVWELDLQDQYNDYLDQAWPSDQVLLAAAPYALRTSVKTAFVISAWLQLHEQRLTQKGLELALEAAGLPPDQTWESLTINPLQAPTPTLSTVQASRLKLYRHTATDIWIFRRSSSPRVLMYIPGNSSPLHDFTDVGQLHQWVVAQGRVDETKQALAAHFAEEDRADGTFHAGVLTALEGMAIYPEMHRLTREAGFFNNDGYWDPAEYIGFDDAPAGTDPFAQLVLTMKQTALASVKIIRDDAQVNRDNLSAVVEPVVQWVNRFGPLALFIPGGDGLLALAGLIDAGYGLNQAVNGATASQRSEGVTRTVFGLLNALPIVGIAGAAERDAVDVAPLKDADHRGSDPSAAPDSAPALEPSVTTPILPVPTRLDLLRGIGPSVATFSDETLARIGKVCAVDDDMLRLMNTGRSPTPLLADTISRFQIDQDLESAGRPELFNSRYEALQQSEHEWVRLFQREYPGLPKSAIEQMLDRYGVDIRIPPDAAEAVHLFKRLDSKARQYQQHVWLNRAYEGLYLRSVRNPQADTLALHSLKNLPGWPGDVCIEVLDQSAIGRVLDRTGPLDAPHVRRLVKTGDHYLHQDLQTDFYGAVLGLLTDDERSALQLMSLDPASELRLKIGDRALSRSEFMLGSARKDSGLPFERQGLRGGWFPDPPPAGALRHQLMRAQVRDLYPEYSNAEADEWLQQAGASAQAHLDGLQDQLQQLNSDLNGWIDQTTDDVEDMDLPFLDAADIQAQGLSEEEIEAHNLTMLHDTIQVERDMRAELADEMIAIWQKRAPQEGSHYSGSYLNGFKMNMDFEDYHRLPGLNVRLDDVTELSMRGFHLFERETLNDFLENFPKLRTLNLEAVDLRLHDNGGNLVSSFPPAMLELRHLTSLNLRSTEMAFTGPMASRLKELTQLQRLDLSDNPLVIPPLLVGMNDLRWLNLRNTRISKCPIIMVDHPYMDLLDLRNNQITRVPPPIMNQAITRERVLLQGNPLTDEDTLLRLVAHRQRTGINLWLSEPGPDYGSVNDWVRGADEANEAQRHARILLWLRLADKRFGARFLRIIDGLTLTADFRVDYLTLQARVWRLLGEADASEELWRRLVQDVEVAAVDADNPFAIFSVLEDRAKLYRDWVAMGRPFPLDAN</sequence>
<comment type="catalytic activity">
    <reaction evidence="1">
        <text>S-ubiquitinyl-[E2 ubiquitin-conjugating enzyme]-L-cysteine + [acceptor protein]-L-lysine = [E2 ubiquitin-conjugating enzyme]-L-cysteine + N(6)-ubiquitinyl-[acceptor protein]-L-lysine.</text>
        <dbReference type="EC" id="2.3.2.27"/>
    </reaction>
</comment>
<evidence type="ECO:0000256" key="3">
    <source>
        <dbReference type="ARBA" id="ARBA00022614"/>
    </source>
</evidence>
<comment type="similarity">
    <text evidence="6">Belongs to the LRR-containing bacterial E3 ligase family.</text>
</comment>
<evidence type="ECO:0000256" key="4">
    <source>
        <dbReference type="ARBA" id="ARBA00022737"/>
    </source>
</evidence>
<keyword evidence="7" id="KW-0175">Coiled coil</keyword>
<dbReference type="InterPro" id="IPR029487">
    <property type="entry name" value="NEL_dom"/>
</dbReference>
<dbReference type="InterPro" id="IPR050216">
    <property type="entry name" value="LRR_domain-containing"/>
</dbReference>
<organism evidence="10 11">
    <name type="scientific">Pseudomonas fluorescens</name>
    <dbReference type="NCBI Taxonomy" id="294"/>
    <lineage>
        <taxon>Bacteria</taxon>
        <taxon>Pseudomonadati</taxon>
        <taxon>Pseudomonadota</taxon>
        <taxon>Gammaproteobacteria</taxon>
        <taxon>Pseudomonadales</taxon>
        <taxon>Pseudomonadaceae</taxon>
        <taxon>Pseudomonas</taxon>
    </lineage>
</organism>
<comment type="caution">
    <text evidence="6">Lacks conserved residue(s) required for the propagation of feature annotation.</text>
</comment>
<dbReference type="SUPFAM" id="SSF52058">
    <property type="entry name" value="L domain-like"/>
    <property type="match status" value="1"/>
</dbReference>
<keyword evidence="3" id="KW-0433">Leucine-rich repeat</keyword>
<dbReference type="PANTHER" id="PTHR48051:SF1">
    <property type="entry name" value="RAS SUPPRESSOR PROTEIN 1"/>
    <property type="match status" value="1"/>
</dbReference>
<keyword evidence="4" id="KW-0677">Repeat</keyword>
<evidence type="ECO:0000256" key="2">
    <source>
        <dbReference type="ARBA" id="ARBA00012483"/>
    </source>
</evidence>
<keyword evidence="6" id="KW-0964">Secreted</keyword>
<keyword evidence="5" id="KW-0843">Virulence</keyword>
<evidence type="ECO:0000256" key="5">
    <source>
        <dbReference type="ARBA" id="ARBA00023026"/>
    </source>
</evidence>
<dbReference type="InterPro" id="IPR046673">
    <property type="entry name" value="ToxA_N"/>
</dbReference>
<evidence type="ECO:0000313" key="11">
    <source>
        <dbReference type="Proteomes" id="UP000409037"/>
    </source>
</evidence>
<dbReference type="Pfam" id="PF20178">
    <property type="entry name" value="ToxA_N"/>
    <property type="match status" value="1"/>
</dbReference>
<feature type="region of interest" description="Disordered" evidence="8">
    <location>
        <begin position="502"/>
        <end position="526"/>
    </location>
</feature>
<dbReference type="EC" id="2.3.2.27" evidence="2"/>
<proteinExistence type="inferred from homology"/>
<dbReference type="Proteomes" id="UP000409037">
    <property type="component" value="Unassembled WGS sequence"/>
</dbReference>
<dbReference type="Gene3D" id="3.80.10.10">
    <property type="entry name" value="Ribonuclease Inhibitor"/>
    <property type="match status" value="1"/>
</dbReference>
<dbReference type="InterPro" id="IPR032675">
    <property type="entry name" value="LRR_dom_sf"/>
</dbReference>
<evidence type="ECO:0000256" key="6">
    <source>
        <dbReference type="PROSITE-ProRule" id="PRU01398"/>
    </source>
</evidence>
<evidence type="ECO:0000256" key="1">
    <source>
        <dbReference type="ARBA" id="ARBA00000900"/>
    </source>
</evidence>
<name>A0A5E7A2T4_PSEFL</name>
<dbReference type="RefSeq" id="WP_150796443.1">
    <property type="nucleotide sequence ID" value="NZ_CABVHU010000001.1"/>
</dbReference>
<dbReference type="Pfam" id="PF14496">
    <property type="entry name" value="NEL"/>
    <property type="match status" value="1"/>
</dbReference>
<evidence type="ECO:0000313" key="10">
    <source>
        <dbReference type="EMBL" id="VVN72429.1"/>
    </source>
</evidence>